<dbReference type="GO" id="GO:0017004">
    <property type="term" value="P:cytochrome complex assembly"/>
    <property type="evidence" value="ECO:0007669"/>
    <property type="project" value="UniProtKB-KW"/>
</dbReference>
<dbReference type="PANTHER" id="PTHR42852">
    <property type="entry name" value="THIOL:DISULFIDE INTERCHANGE PROTEIN DSBE"/>
    <property type="match status" value="1"/>
</dbReference>
<dbReference type="GO" id="GO:0030313">
    <property type="term" value="C:cell envelope"/>
    <property type="evidence" value="ECO:0007669"/>
    <property type="project" value="UniProtKB-SubCell"/>
</dbReference>
<dbReference type="Proteomes" id="UP000324298">
    <property type="component" value="Unassembled WGS sequence"/>
</dbReference>
<dbReference type="Pfam" id="PF08534">
    <property type="entry name" value="Redoxin"/>
    <property type="match status" value="1"/>
</dbReference>
<dbReference type="InterPro" id="IPR036249">
    <property type="entry name" value="Thioredoxin-like_sf"/>
</dbReference>
<evidence type="ECO:0000313" key="8">
    <source>
        <dbReference type="Proteomes" id="UP000324298"/>
    </source>
</evidence>
<reference evidence="7 8" key="1">
    <citation type="submission" date="2019-04" db="EMBL/GenBank/DDBJ databases">
        <title>Geobacter ruber sp. nov., ferric-reducing bacteria isolated from paddy soil.</title>
        <authorList>
            <person name="Xu Z."/>
            <person name="Masuda Y."/>
            <person name="Itoh H."/>
            <person name="Senoo K."/>
        </authorList>
    </citation>
    <scope>NUCLEOTIDE SEQUENCE [LARGE SCALE GENOMIC DNA]</scope>
    <source>
        <strain evidence="7 8">Red88</strain>
    </source>
</reference>
<comment type="caution">
    <text evidence="7">The sequence shown here is derived from an EMBL/GenBank/DDBJ whole genome shotgun (WGS) entry which is preliminary data.</text>
</comment>
<dbReference type="SUPFAM" id="SSF52833">
    <property type="entry name" value="Thioredoxin-like"/>
    <property type="match status" value="1"/>
</dbReference>
<evidence type="ECO:0000256" key="5">
    <source>
        <dbReference type="SAM" id="SignalP"/>
    </source>
</evidence>
<keyword evidence="2" id="KW-0201">Cytochrome c-type biogenesis</keyword>
<dbReference type="CDD" id="cd02966">
    <property type="entry name" value="TlpA_like_family"/>
    <property type="match status" value="1"/>
</dbReference>
<dbReference type="AlphaFoldDB" id="A0A5A9XRP8"/>
<dbReference type="RefSeq" id="WP_149305796.1">
    <property type="nucleotide sequence ID" value="NZ_SRSD01000001.1"/>
</dbReference>
<dbReference type="OrthoDB" id="9813820at2"/>
<keyword evidence="5" id="KW-0732">Signal</keyword>
<proteinExistence type="predicted"/>
<dbReference type="PANTHER" id="PTHR42852:SF6">
    <property type="entry name" value="THIOL:DISULFIDE INTERCHANGE PROTEIN DSBE"/>
    <property type="match status" value="1"/>
</dbReference>
<dbReference type="PROSITE" id="PS00194">
    <property type="entry name" value="THIOREDOXIN_1"/>
    <property type="match status" value="1"/>
</dbReference>
<dbReference type="InterPro" id="IPR013766">
    <property type="entry name" value="Thioredoxin_domain"/>
</dbReference>
<evidence type="ECO:0000256" key="3">
    <source>
        <dbReference type="ARBA" id="ARBA00023157"/>
    </source>
</evidence>
<evidence type="ECO:0000256" key="1">
    <source>
        <dbReference type="ARBA" id="ARBA00004196"/>
    </source>
</evidence>
<dbReference type="PROSITE" id="PS51352">
    <property type="entry name" value="THIOREDOXIN_2"/>
    <property type="match status" value="1"/>
</dbReference>
<gene>
    <name evidence="7" type="ORF">ET418_01460</name>
</gene>
<organism evidence="7 8">
    <name type="scientific">Oryzomonas rubra</name>
    <dbReference type="NCBI Taxonomy" id="2509454"/>
    <lineage>
        <taxon>Bacteria</taxon>
        <taxon>Pseudomonadati</taxon>
        <taxon>Thermodesulfobacteriota</taxon>
        <taxon>Desulfuromonadia</taxon>
        <taxon>Geobacterales</taxon>
        <taxon>Geobacteraceae</taxon>
        <taxon>Oryzomonas</taxon>
    </lineage>
</organism>
<keyword evidence="3" id="KW-1015">Disulfide bond</keyword>
<sequence>MKRFLCLVVLGAVVALTACTKKETAKTQAPLQENSPAPAITVNSLNGKPLNLSDLKGKVVVLNFWATWCPPCREEIPSMMKLNSAMAGKPFQMVAVSIDEGGQPAIESFFKTSGFSLPAYTDPDNRAAKAYGITGVPETFVIDKNGILLKKVIGPMAWDSPDVLSYLEGLAK</sequence>
<feature type="domain" description="Thioredoxin" evidence="6">
    <location>
        <begin position="31"/>
        <end position="172"/>
    </location>
</feature>
<dbReference type="InterPro" id="IPR017937">
    <property type="entry name" value="Thioredoxin_CS"/>
</dbReference>
<dbReference type="InterPro" id="IPR013740">
    <property type="entry name" value="Redoxin"/>
</dbReference>
<dbReference type="Gene3D" id="3.40.30.10">
    <property type="entry name" value="Glutaredoxin"/>
    <property type="match status" value="1"/>
</dbReference>
<dbReference type="GO" id="GO:0016491">
    <property type="term" value="F:oxidoreductase activity"/>
    <property type="evidence" value="ECO:0007669"/>
    <property type="project" value="InterPro"/>
</dbReference>
<keyword evidence="8" id="KW-1185">Reference proteome</keyword>
<keyword evidence="4" id="KW-0676">Redox-active center</keyword>
<protein>
    <submittedName>
        <fullName evidence="7">TlpA family protein disulfide reductase</fullName>
    </submittedName>
</protein>
<dbReference type="PROSITE" id="PS51257">
    <property type="entry name" value="PROKAR_LIPOPROTEIN"/>
    <property type="match status" value="1"/>
</dbReference>
<feature type="signal peptide" evidence="5">
    <location>
        <begin position="1"/>
        <end position="17"/>
    </location>
</feature>
<comment type="subcellular location">
    <subcellularLocation>
        <location evidence="1">Cell envelope</location>
    </subcellularLocation>
</comment>
<name>A0A5A9XRP8_9BACT</name>
<evidence type="ECO:0000259" key="6">
    <source>
        <dbReference type="PROSITE" id="PS51352"/>
    </source>
</evidence>
<evidence type="ECO:0000313" key="7">
    <source>
        <dbReference type="EMBL" id="KAA0895215.1"/>
    </source>
</evidence>
<evidence type="ECO:0000256" key="4">
    <source>
        <dbReference type="ARBA" id="ARBA00023284"/>
    </source>
</evidence>
<accession>A0A5A9XRP8</accession>
<evidence type="ECO:0000256" key="2">
    <source>
        <dbReference type="ARBA" id="ARBA00022748"/>
    </source>
</evidence>
<feature type="chain" id="PRO_5023030995" evidence="5">
    <location>
        <begin position="18"/>
        <end position="172"/>
    </location>
</feature>
<dbReference type="InterPro" id="IPR050553">
    <property type="entry name" value="Thioredoxin_ResA/DsbE_sf"/>
</dbReference>
<dbReference type="EMBL" id="SRSD01000001">
    <property type="protein sequence ID" value="KAA0895215.1"/>
    <property type="molecule type" value="Genomic_DNA"/>
</dbReference>